<accession>A0ABT0Z6H2</accession>
<name>A0ABT0Z6H2_9FLAO</name>
<gene>
    <name evidence="5" type="ORF">NE848_13430</name>
</gene>
<reference evidence="5" key="1">
    <citation type="submission" date="2022-06" db="EMBL/GenBank/DDBJ databases">
        <title>Gramella sediminis sp. nov., isolated from deep-sea sediment of the Indian Ocean.</title>
        <authorList>
            <person name="Yang L."/>
        </authorList>
    </citation>
    <scope>NUCLEOTIDE SEQUENCE</scope>
    <source>
        <strain evidence="5">HMD3159</strain>
    </source>
</reference>
<dbReference type="Gene3D" id="1.10.10.60">
    <property type="entry name" value="Homeodomain-like"/>
    <property type="match status" value="2"/>
</dbReference>
<dbReference type="SMART" id="SM00342">
    <property type="entry name" value="HTH_ARAC"/>
    <property type="match status" value="1"/>
</dbReference>
<evidence type="ECO:0000313" key="6">
    <source>
        <dbReference type="Proteomes" id="UP001155077"/>
    </source>
</evidence>
<feature type="domain" description="HTH araC/xylS-type" evidence="4">
    <location>
        <begin position="185"/>
        <end position="283"/>
    </location>
</feature>
<dbReference type="PROSITE" id="PS00041">
    <property type="entry name" value="HTH_ARAC_FAMILY_1"/>
    <property type="match status" value="1"/>
</dbReference>
<dbReference type="InterPro" id="IPR018060">
    <property type="entry name" value="HTH_AraC"/>
</dbReference>
<protein>
    <submittedName>
        <fullName evidence="5">AraC family transcriptional regulator</fullName>
    </submittedName>
</protein>
<dbReference type="EMBL" id="JAMSCK010000004">
    <property type="protein sequence ID" value="MCM8570389.1"/>
    <property type="molecule type" value="Genomic_DNA"/>
</dbReference>
<dbReference type="RefSeq" id="WP_252114437.1">
    <property type="nucleotide sequence ID" value="NZ_JAMSCK010000004.1"/>
</dbReference>
<sequence>MKLHLLSRNNKENSSFSVQRHCLNHFLNIWHYHPELELVLIEKSSGMRFVADTIQRFEEGEVVLLGKNLPHMWLNDEVYFDKTMQKKARAISIHFKDDFLGKDFYNLPEMHSINSLFLRASRGLVFKELPQTVKNGILNLMQLEGFERTLSFLDILYNLSLSNAEILASEGFILSLDKFDNSRMYEIHKYIVTHFHKTIKVEELAKICGMEPSSFSRYFKRMYQKTYTRYVNELRIGYACKLLIQDKQKISTICYECGFNNLSNFNRQFKLIKGYSPGEYKQKYTLDF</sequence>
<organism evidence="5 6">
    <name type="scientific">Gramella jeungdoensis</name>
    <dbReference type="NCBI Taxonomy" id="708091"/>
    <lineage>
        <taxon>Bacteria</taxon>
        <taxon>Pseudomonadati</taxon>
        <taxon>Bacteroidota</taxon>
        <taxon>Flavobacteriia</taxon>
        <taxon>Flavobacteriales</taxon>
        <taxon>Flavobacteriaceae</taxon>
        <taxon>Christiangramia</taxon>
    </lineage>
</organism>
<evidence type="ECO:0000256" key="1">
    <source>
        <dbReference type="ARBA" id="ARBA00023015"/>
    </source>
</evidence>
<dbReference type="Gene3D" id="2.60.120.10">
    <property type="entry name" value="Jelly Rolls"/>
    <property type="match status" value="1"/>
</dbReference>
<dbReference type="CDD" id="cd06976">
    <property type="entry name" value="cupin_MtlR-like_N"/>
    <property type="match status" value="1"/>
</dbReference>
<dbReference type="SUPFAM" id="SSF46689">
    <property type="entry name" value="Homeodomain-like"/>
    <property type="match status" value="2"/>
</dbReference>
<keyword evidence="2" id="KW-0238">DNA-binding</keyword>
<dbReference type="SUPFAM" id="SSF51182">
    <property type="entry name" value="RmlC-like cupins"/>
    <property type="match status" value="1"/>
</dbReference>
<dbReference type="Proteomes" id="UP001155077">
    <property type="component" value="Unassembled WGS sequence"/>
</dbReference>
<proteinExistence type="predicted"/>
<comment type="caution">
    <text evidence="5">The sequence shown here is derived from an EMBL/GenBank/DDBJ whole genome shotgun (WGS) entry which is preliminary data.</text>
</comment>
<keyword evidence="1" id="KW-0805">Transcription regulation</keyword>
<evidence type="ECO:0000256" key="3">
    <source>
        <dbReference type="ARBA" id="ARBA00023163"/>
    </source>
</evidence>
<dbReference type="InterPro" id="IPR014710">
    <property type="entry name" value="RmlC-like_jellyroll"/>
</dbReference>
<evidence type="ECO:0000313" key="5">
    <source>
        <dbReference type="EMBL" id="MCM8570389.1"/>
    </source>
</evidence>
<evidence type="ECO:0000256" key="2">
    <source>
        <dbReference type="ARBA" id="ARBA00023125"/>
    </source>
</evidence>
<keyword evidence="6" id="KW-1185">Reference proteome</keyword>
<dbReference type="InterPro" id="IPR009057">
    <property type="entry name" value="Homeodomain-like_sf"/>
</dbReference>
<dbReference type="PANTHER" id="PTHR43280:SF2">
    <property type="entry name" value="HTH-TYPE TRANSCRIPTIONAL REGULATOR EXSA"/>
    <property type="match status" value="1"/>
</dbReference>
<evidence type="ECO:0000259" key="4">
    <source>
        <dbReference type="PROSITE" id="PS01124"/>
    </source>
</evidence>
<dbReference type="PANTHER" id="PTHR43280">
    <property type="entry name" value="ARAC-FAMILY TRANSCRIPTIONAL REGULATOR"/>
    <property type="match status" value="1"/>
</dbReference>
<dbReference type="InterPro" id="IPR018062">
    <property type="entry name" value="HTH_AraC-typ_CS"/>
</dbReference>
<keyword evidence="3" id="KW-0804">Transcription</keyword>
<dbReference type="InterPro" id="IPR011051">
    <property type="entry name" value="RmlC_Cupin_sf"/>
</dbReference>
<dbReference type="Pfam" id="PF12833">
    <property type="entry name" value="HTH_18"/>
    <property type="match status" value="1"/>
</dbReference>
<dbReference type="PROSITE" id="PS01124">
    <property type="entry name" value="HTH_ARAC_FAMILY_2"/>
    <property type="match status" value="1"/>
</dbReference>